<dbReference type="InterPro" id="IPR029063">
    <property type="entry name" value="SAM-dependent_MTases_sf"/>
</dbReference>
<evidence type="ECO:0000313" key="4">
    <source>
        <dbReference type="Proteomes" id="UP001303760"/>
    </source>
</evidence>
<dbReference type="InterPro" id="IPR002877">
    <property type="entry name" value="RNA_MeTrfase_FtsJ_dom"/>
</dbReference>
<comment type="caution">
    <text evidence="3">The sequence shown here is derived from an EMBL/GenBank/DDBJ whole genome shotgun (WGS) entry which is preliminary data.</text>
</comment>
<evidence type="ECO:0000256" key="1">
    <source>
        <dbReference type="SAM" id="MobiDB-lite"/>
    </source>
</evidence>
<dbReference type="GO" id="GO:0032259">
    <property type="term" value="P:methylation"/>
    <property type="evidence" value="ECO:0007669"/>
    <property type="project" value="InterPro"/>
</dbReference>
<organism evidence="3 4">
    <name type="scientific">Achaetomium macrosporum</name>
    <dbReference type="NCBI Taxonomy" id="79813"/>
    <lineage>
        <taxon>Eukaryota</taxon>
        <taxon>Fungi</taxon>
        <taxon>Dikarya</taxon>
        <taxon>Ascomycota</taxon>
        <taxon>Pezizomycotina</taxon>
        <taxon>Sordariomycetes</taxon>
        <taxon>Sordariomycetidae</taxon>
        <taxon>Sordariales</taxon>
        <taxon>Chaetomiaceae</taxon>
        <taxon>Achaetomium</taxon>
    </lineage>
</organism>
<protein>
    <recommendedName>
        <fullName evidence="2">Ribosomal RNA methyltransferase FtsJ domain-containing protein</fullName>
    </recommendedName>
</protein>
<dbReference type="EMBL" id="MU860377">
    <property type="protein sequence ID" value="KAK4234378.1"/>
    <property type="molecule type" value="Genomic_DNA"/>
</dbReference>
<evidence type="ECO:0000259" key="2">
    <source>
        <dbReference type="Pfam" id="PF01728"/>
    </source>
</evidence>
<dbReference type="SUPFAM" id="SSF53335">
    <property type="entry name" value="S-adenosyl-L-methionine-dependent methyltransferases"/>
    <property type="match status" value="1"/>
</dbReference>
<feature type="domain" description="Ribosomal RNA methyltransferase FtsJ" evidence="2">
    <location>
        <begin position="87"/>
        <end position="263"/>
    </location>
</feature>
<accession>A0AAN7H8A7</accession>
<dbReference type="Gene3D" id="3.40.50.150">
    <property type="entry name" value="Vaccinia Virus protein VP39"/>
    <property type="match status" value="1"/>
</dbReference>
<keyword evidence="4" id="KW-1185">Reference proteome</keyword>
<dbReference type="AlphaFoldDB" id="A0AAN7H8A7"/>
<name>A0AAN7H8A7_9PEZI</name>
<dbReference type="GO" id="GO:0008168">
    <property type="term" value="F:methyltransferase activity"/>
    <property type="evidence" value="ECO:0007669"/>
    <property type="project" value="InterPro"/>
</dbReference>
<sequence length="339" mass="37394">MAEISEYKASSGPSDANATPNMQPKDPVKEYLLEHLPIYRELCELRRQGWQTEAGDTHFQKQHQRADNADAKGKKVFFSIMRDIGLELDKATSILTIQGGGNSRPAILDLCMGPGGFSSAALYRNPFALVRAITLLAGEMGTPASSISASHPEAASFSFDRPFLEQTFDLVFCDGQVLRTHERLEGESTGKKSEASRLLTAQLVLALQRIRSGGTMVILLHKADAWRSVFLMYTFATFSDSVELFKPRRAHGSPSLFYLIAKGVRPEREATVKAVRRWKEKWTIATFGVGGAGEDGLGDEELEVVQSGGEDSEEKVTKIVQPVFAVQAEALKRAPWMRI</sequence>
<evidence type="ECO:0000313" key="3">
    <source>
        <dbReference type="EMBL" id="KAK4234378.1"/>
    </source>
</evidence>
<feature type="compositionally biased region" description="Polar residues" evidence="1">
    <location>
        <begin position="11"/>
        <end position="22"/>
    </location>
</feature>
<reference evidence="3" key="2">
    <citation type="submission" date="2023-05" db="EMBL/GenBank/DDBJ databases">
        <authorList>
            <consortium name="Lawrence Berkeley National Laboratory"/>
            <person name="Steindorff A."/>
            <person name="Hensen N."/>
            <person name="Bonometti L."/>
            <person name="Westerberg I."/>
            <person name="Brannstrom I.O."/>
            <person name="Guillou S."/>
            <person name="Cros-Aarteil S."/>
            <person name="Calhoun S."/>
            <person name="Haridas S."/>
            <person name="Kuo A."/>
            <person name="Mondo S."/>
            <person name="Pangilinan J."/>
            <person name="Riley R."/>
            <person name="Labutti K."/>
            <person name="Andreopoulos B."/>
            <person name="Lipzen A."/>
            <person name="Chen C."/>
            <person name="Yanf M."/>
            <person name="Daum C."/>
            <person name="Ng V."/>
            <person name="Clum A."/>
            <person name="Ohm R."/>
            <person name="Martin F."/>
            <person name="Silar P."/>
            <person name="Natvig D."/>
            <person name="Lalanne C."/>
            <person name="Gautier V."/>
            <person name="Ament-Velasquez S.L."/>
            <person name="Kruys A."/>
            <person name="Hutchinson M.I."/>
            <person name="Powell A.J."/>
            <person name="Barry K."/>
            <person name="Miller A.N."/>
            <person name="Grigoriev I.V."/>
            <person name="Debuchy R."/>
            <person name="Gladieux P."/>
            <person name="Thoren M.H."/>
            <person name="Johannesson H."/>
        </authorList>
    </citation>
    <scope>NUCLEOTIDE SEQUENCE</scope>
    <source>
        <strain evidence="3">CBS 532.94</strain>
    </source>
</reference>
<reference evidence="3" key="1">
    <citation type="journal article" date="2023" name="Mol. Phylogenet. Evol.">
        <title>Genome-scale phylogeny and comparative genomics of the fungal order Sordariales.</title>
        <authorList>
            <person name="Hensen N."/>
            <person name="Bonometti L."/>
            <person name="Westerberg I."/>
            <person name="Brannstrom I.O."/>
            <person name="Guillou S."/>
            <person name="Cros-Aarteil S."/>
            <person name="Calhoun S."/>
            <person name="Haridas S."/>
            <person name="Kuo A."/>
            <person name="Mondo S."/>
            <person name="Pangilinan J."/>
            <person name="Riley R."/>
            <person name="LaButti K."/>
            <person name="Andreopoulos B."/>
            <person name="Lipzen A."/>
            <person name="Chen C."/>
            <person name="Yan M."/>
            <person name="Daum C."/>
            <person name="Ng V."/>
            <person name="Clum A."/>
            <person name="Steindorff A."/>
            <person name="Ohm R.A."/>
            <person name="Martin F."/>
            <person name="Silar P."/>
            <person name="Natvig D.O."/>
            <person name="Lalanne C."/>
            <person name="Gautier V."/>
            <person name="Ament-Velasquez S.L."/>
            <person name="Kruys A."/>
            <person name="Hutchinson M.I."/>
            <person name="Powell A.J."/>
            <person name="Barry K."/>
            <person name="Miller A.N."/>
            <person name="Grigoriev I.V."/>
            <person name="Debuchy R."/>
            <person name="Gladieux P."/>
            <person name="Hiltunen Thoren M."/>
            <person name="Johannesson H."/>
        </authorList>
    </citation>
    <scope>NUCLEOTIDE SEQUENCE</scope>
    <source>
        <strain evidence="3">CBS 532.94</strain>
    </source>
</reference>
<dbReference type="Proteomes" id="UP001303760">
    <property type="component" value="Unassembled WGS sequence"/>
</dbReference>
<dbReference type="Pfam" id="PF01728">
    <property type="entry name" value="FtsJ"/>
    <property type="match status" value="1"/>
</dbReference>
<proteinExistence type="predicted"/>
<feature type="region of interest" description="Disordered" evidence="1">
    <location>
        <begin position="1"/>
        <end position="25"/>
    </location>
</feature>
<gene>
    <name evidence="3" type="ORF">C8A03DRAFT_47266</name>
</gene>